<proteinExistence type="predicted"/>
<dbReference type="Proteomes" id="UP000603453">
    <property type="component" value="Unassembled WGS sequence"/>
</dbReference>
<name>A0A8H7QHZ1_9FUNG</name>
<reference evidence="1" key="1">
    <citation type="submission" date="2020-12" db="EMBL/GenBank/DDBJ databases">
        <title>Metabolic potential, ecology and presence of endohyphal bacteria is reflected in genomic diversity of Mucoromycotina.</title>
        <authorList>
            <person name="Muszewska A."/>
            <person name="Okrasinska A."/>
            <person name="Steczkiewicz K."/>
            <person name="Drgas O."/>
            <person name="Orlowska M."/>
            <person name="Perlinska-Lenart U."/>
            <person name="Aleksandrzak-Piekarczyk T."/>
            <person name="Szatraj K."/>
            <person name="Zielenkiewicz U."/>
            <person name="Pilsyk S."/>
            <person name="Malc E."/>
            <person name="Mieczkowski P."/>
            <person name="Kruszewska J.S."/>
            <person name="Biernat P."/>
            <person name="Pawlowska J."/>
        </authorList>
    </citation>
    <scope>NUCLEOTIDE SEQUENCE</scope>
    <source>
        <strain evidence="1">WA0000017839</strain>
    </source>
</reference>
<protein>
    <submittedName>
        <fullName evidence="1">Uncharacterized protein</fullName>
    </submittedName>
</protein>
<accession>A0A8H7QHZ1</accession>
<sequence>MPFFTNKGSDRSLPGSASAEAVYVMGNWSVPNTRFHEPIRGLGFQQVSTAQPVSVEFLKRFGWLITRALIVEEAMTNYTNKIVPRLCNRDMAVCLNMVDIVR</sequence>
<gene>
    <name evidence="1" type="ORF">INT47_011404</name>
</gene>
<evidence type="ECO:0000313" key="1">
    <source>
        <dbReference type="EMBL" id="KAG2192791.1"/>
    </source>
</evidence>
<organism evidence="1 2">
    <name type="scientific">Mucor saturninus</name>
    <dbReference type="NCBI Taxonomy" id="64648"/>
    <lineage>
        <taxon>Eukaryota</taxon>
        <taxon>Fungi</taxon>
        <taxon>Fungi incertae sedis</taxon>
        <taxon>Mucoromycota</taxon>
        <taxon>Mucoromycotina</taxon>
        <taxon>Mucoromycetes</taxon>
        <taxon>Mucorales</taxon>
        <taxon>Mucorineae</taxon>
        <taxon>Mucoraceae</taxon>
        <taxon>Mucor</taxon>
    </lineage>
</organism>
<dbReference type="AlphaFoldDB" id="A0A8H7QHZ1"/>
<evidence type="ECO:0000313" key="2">
    <source>
        <dbReference type="Proteomes" id="UP000603453"/>
    </source>
</evidence>
<dbReference type="EMBL" id="JAEPRD010000268">
    <property type="protein sequence ID" value="KAG2192791.1"/>
    <property type="molecule type" value="Genomic_DNA"/>
</dbReference>
<keyword evidence="2" id="KW-1185">Reference proteome</keyword>
<comment type="caution">
    <text evidence="1">The sequence shown here is derived from an EMBL/GenBank/DDBJ whole genome shotgun (WGS) entry which is preliminary data.</text>
</comment>